<sequence length="523" mass="59268">MTQLLGASTVPINQDKLGFIDGTVKEPTDEAGLKKWKPVDSMVKSWVRNSIGKEIVETFMFCRSARELGKEVEERYGAKSGPKFFQLQQDLAALRQGSDSVTLYYNKIHRLWDELHRLKPTPRCTCGKCSCEFNKQLYQLEADTRLVHFLMGLNQVYEVIRSQILSLDPLPSVNKAFAMVVNVETEKEINLSLNGNQVEASAMSAKGNFRSEGFKKVDDKKIEKMSKFCDHCQQNRHTKEGCFKLIGYPDWWKDLKEQKRKMTKKGTTANLVAETLIDWHKDKTFVDYGSVMAAIQELTKIVKGKPEDQHVNFANLGEFAGTSGKIEYTLPTNTSWIVDTGASSHMCCNKRLLINLRVLENSIHVHLPDGTMQNVEYTGSVVVQGKIHLHNVFFLPKFKYNLLSVNKLVKHNGVLVFFNASSCVIQDQITRKTLVEARLLDNLYVLKHHHDNSCNAAKHSETVNSIDSKNSAHTSNNYLGNSISLLWHQRLGHAPIDVLKHIDGINVNHTSVLPKGVFHFRQV</sequence>
<reference evidence="2" key="1">
    <citation type="submission" date="2020-09" db="EMBL/GenBank/DDBJ databases">
        <title>Genome-Enabled Discovery of Anthraquinone Biosynthesis in Senna tora.</title>
        <authorList>
            <person name="Kang S.-H."/>
            <person name="Pandey R.P."/>
            <person name="Lee C.-M."/>
            <person name="Sim J.-S."/>
            <person name="Jeong J.-T."/>
            <person name="Choi B.-S."/>
            <person name="Jung M."/>
            <person name="Ginzburg D."/>
            <person name="Zhao K."/>
            <person name="Won S.Y."/>
            <person name="Oh T.-J."/>
            <person name="Yu Y."/>
            <person name="Kim N.-H."/>
            <person name="Lee O.R."/>
            <person name="Lee T.-H."/>
            <person name="Bashyal P."/>
            <person name="Kim T.-S."/>
            <person name="Lee W.-H."/>
            <person name="Kawkins C."/>
            <person name="Kim C.-K."/>
            <person name="Kim J.S."/>
            <person name="Ahn B.O."/>
            <person name="Rhee S.Y."/>
            <person name="Sohng J.K."/>
        </authorList>
    </citation>
    <scope>NUCLEOTIDE SEQUENCE</scope>
    <source>
        <tissue evidence="2">Leaf</tissue>
    </source>
</reference>
<evidence type="ECO:0000259" key="1">
    <source>
        <dbReference type="Pfam" id="PF22936"/>
    </source>
</evidence>
<feature type="domain" description="Retrovirus-related Pol polyprotein from transposon TNT 1-94-like beta-barrel" evidence="1">
    <location>
        <begin position="336"/>
        <end position="411"/>
    </location>
</feature>
<dbReference type="EMBL" id="JAAIUW010000011">
    <property type="protein sequence ID" value="KAF7810093.1"/>
    <property type="molecule type" value="Genomic_DNA"/>
</dbReference>
<dbReference type="Pfam" id="PF22936">
    <property type="entry name" value="Pol_BBD"/>
    <property type="match status" value="1"/>
</dbReference>
<keyword evidence="3" id="KW-1185">Reference proteome</keyword>
<accession>A0A834W6G4</accession>
<dbReference type="OrthoDB" id="1746704at2759"/>
<comment type="caution">
    <text evidence="2">The sequence shown here is derived from an EMBL/GenBank/DDBJ whole genome shotgun (WGS) entry which is preliminary data.</text>
</comment>
<dbReference type="Proteomes" id="UP000634136">
    <property type="component" value="Unassembled WGS sequence"/>
</dbReference>
<evidence type="ECO:0000313" key="3">
    <source>
        <dbReference type="Proteomes" id="UP000634136"/>
    </source>
</evidence>
<organism evidence="2 3">
    <name type="scientific">Senna tora</name>
    <dbReference type="NCBI Taxonomy" id="362788"/>
    <lineage>
        <taxon>Eukaryota</taxon>
        <taxon>Viridiplantae</taxon>
        <taxon>Streptophyta</taxon>
        <taxon>Embryophyta</taxon>
        <taxon>Tracheophyta</taxon>
        <taxon>Spermatophyta</taxon>
        <taxon>Magnoliopsida</taxon>
        <taxon>eudicotyledons</taxon>
        <taxon>Gunneridae</taxon>
        <taxon>Pentapetalae</taxon>
        <taxon>rosids</taxon>
        <taxon>fabids</taxon>
        <taxon>Fabales</taxon>
        <taxon>Fabaceae</taxon>
        <taxon>Caesalpinioideae</taxon>
        <taxon>Cassia clade</taxon>
        <taxon>Senna</taxon>
    </lineage>
</organism>
<dbReference type="InterPro" id="IPR054722">
    <property type="entry name" value="PolX-like_BBD"/>
</dbReference>
<evidence type="ECO:0000313" key="2">
    <source>
        <dbReference type="EMBL" id="KAF7810093.1"/>
    </source>
</evidence>
<protein>
    <recommendedName>
        <fullName evidence="1">Retrovirus-related Pol polyprotein from transposon TNT 1-94-like beta-barrel domain-containing protein</fullName>
    </recommendedName>
</protein>
<gene>
    <name evidence="2" type="ORF">G2W53_036836</name>
</gene>
<name>A0A834W6G4_9FABA</name>
<dbReference type="PANTHER" id="PTHR34222:SF99">
    <property type="entry name" value="PROTEIN, PUTATIVE-RELATED"/>
    <property type="match status" value="1"/>
</dbReference>
<dbReference type="AlphaFoldDB" id="A0A834W6G4"/>
<proteinExistence type="predicted"/>
<dbReference type="PANTHER" id="PTHR34222">
    <property type="entry name" value="GAG_PRE-INTEGRS DOMAIN-CONTAINING PROTEIN"/>
    <property type="match status" value="1"/>
</dbReference>